<evidence type="ECO:0000256" key="1">
    <source>
        <dbReference type="SAM" id="MobiDB-lite"/>
    </source>
</evidence>
<evidence type="ECO:0000313" key="4">
    <source>
        <dbReference type="Proteomes" id="UP000218231"/>
    </source>
</evidence>
<keyword evidence="4" id="KW-1185">Reference proteome</keyword>
<feature type="transmembrane region" description="Helical" evidence="2">
    <location>
        <begin position="146"/>
        <end position="165"/>
    </location>
</feature>
<dbReference type="Proteomes" id="UP000218231">
    <property type="component" value="Unassembled WGS sequence"/>
</dbReference>
<keyword evidence="2" id="KW-0812">Transmembrane</keyword>
<keyword evidence="2" id="KW-0472">Membrane</keyword>
<accession>A0A2A2JMS9</accession>
<reference evidence="3 4" key="1">
    <citation type="journal article" date="2017" name="Curr. Biol.">
        <title>Genome architecture and evolution of a unichromosomal asexual nematode.</title>
        <authorList>
            <person name="Fradin H."/>
            <person name="Zegar C."/>
            <person name="Gutwein M."/>
            <person name="Lucas J."/>
            <person name="Kovtun M."/>
            <person name="Corcoran D."/>
            <person name="Baugh L.R."/>
            <person name="Kiontke K."/>
            <person name="Gunsalus K."/>
            <person name="Fitch D.H."/>
            <person name="Piano F."/>
        </authorList>
    </citation>
    <scope>NUCLEOTIDE SEQUENCE [LARGE SCALE GENOMIC DNA]</scope>
    <source>
        <strain evidence="3">PF1309</strain>
    </source>
</reference>
<comment type="caution">
    <text evidence="3">The sequence shown here is derived from an EMBL/GenBank/DDBJ whole genome shotgun (WGS) entry which is preliminary data.</text>
</comment>
<dbReference type="AlphaFoldDB" id="A0A2A2JMS9"/>
<keyword evidence="2" id="KW-1133">Transmembrane helix</keyword>
<name>A0A2A2JMS9_9BILA</name>
<gene>
    <name evidence="3" type="ORF">WR25_09074</name>
</gene>
<organism evidence="3 4">
    <name type="scientific">Diploscapter pachys</name>
    <dbReference type="NCBI Taxonomy" id="2018661"/>
    <lineage>
        <taxon>Eukaryota</taxon>
        <taxon>Metazoa</taxon>
        <taxon>Ecdysozoa</taxon>
        <taxon>Nematoda</taxon>
        <taxon>Chromadorea</taxon>
        <taxon>Rhabditida</taxon>
        <taxon>Rhabditina</taxon>
        <taxon>Rhabditomorpha</taxon>
        <taxon>Rhabditoidea</taxon>
        <taxon>Rhabditidae</taxon>
        <taxon>Diploscapter</taxon>
    </lineage>
</organism>
<evidence type="ECO:0000256" key="2">
    <source>
        <dbReference type="SAM" id="Phobius"/>
    </source>
</evidence>
<dbReference type="EMBL" id="LIAE01010334">
    <property type="protein sequence ID" value="PAV63035.1"/>
    <property type="molecule type" value="Genomic_DNA"/>
</dbReference>
<feature type="transmembrane region" description="Helical" evidence="2">
    <location>
        <begin position="218"/>
        <end position="238"/>
    </location>
</feature>
<protein>
    <submittedName>
        <fullName evidence="3">Uncharacterized protein</fullName>
    </submittedName>
</protein>
<proteinExistence type="predicted"/>
<feature type="transmembrane region" description="Helical" evidence="2">
    <location>
        <begin position="177"/>
        <end position="198"/>
    </location>
</feature>
<feature type="region of interest" description="Disordered" evidence="1">
    <location>
        <begin position="1"/>
        <end position="20"/>
    </location>
</feature>
<evidence type="ECO:0000313" key="3">
    <source>
        <dbReference type="EMBL" id="PAV63035.1"/>
    </source>
</evidence>
<sequence>MSSNWDSSESDEDDNEKSRHREDQRIREMYLFQWRYYLSFPEYVELEKFVMGEKLKDEQFIEDFKEEIKERRKHREELREHHVEWIKGPKPAAQLDLDLFDLVKLEKDETKENFVYKNYLFDQLGIHSRLLVPGLMGLILRENVEWIDLFTILVPLLFLLISYIAHRSHDTRFIIKTLKAVLFYYSYVPLFTVSYFAWNMLDFRPAKIVDLTSLEDQLTNFGPFAFFPYTASYVIMLLKAHSYLPYVNHIKRFIMISEYPINILYDPTDDSYPILRELAFGNGEQWLPLRQE</sequence>